<keyword evidence="4" id="KW-1185">Reference proteome</keyword>
<dbReference type="CDD" id="cd15787">
    <property type="entry name" value="YycH_N"/>
    <property type="match status" value="1"/>
</dbReference>
<keyword evidence="1" id="KW-0472">Membrane</keyword>
<dbReference type="RefSeq" id="WP_214476789.1">
    <property type="nucleotide sequence ID" value="NZ_CANKUS010000008.1"/>
</dbReference>
<feature type="domain" description="Regulatory protein YycH" evidence="2">
    <location>
        <begin position="4"/>
        <end position="441"/>
    </location>
</feature>
<proteinExistence type="predicted"/>
<sequence>MTYENIKNIILVILVVLSGVLTWTLWTYQPNLELLENLKTLKEEPIGPTNEFSKLVLPEKVVYHYPNNEHYGTVDIGEINKTINEIKEWNLTDFEDRSSEADVLISSMYEPGNTVITYPDNVPIEQYQNVIAIDEEIALTFDFDHIVINSNNLDREDGIVYFISKKSNTVYQSHVRASLVQSFKDKYFENSIFNENFSKYFRYQPSAGTTIFIPSGERQLVKYQYLSEEFESDRFKNLLFSEPTIVQKNVQSTMEEFTDSSSLLRVMHDSNTISYINFDTSTEWSPVDSSLLSESIDYVNSHGGWTDNYRYDSFDQASNRVVFRQYELNGYPIFSDSSSKSTVQVSWSQGKFREYRRSNFSFDAPLSDHIKVDLPSGESVVNHLESLEGLELDQLEDIAIGYKMTKDPQTKLIYLDPSWYYLYGGNWIMLSMEETGGINRGLE</sequence>
<gene>
    <name evidence="3" type="ORF">J1899_22010</name>
</gene>
<reference evidence="3 4" key="1">
    <citation type="submission" date="2021-03" db="EMBL/GenBank/DDBJ databases">
        <title>The first data on the complete genome of the tetrodotoxin-producing bacterium.</title>
        <authorList>
            <person name="Melnikova D.I."/>
            <person name="Nijland R."/>
            <person name="Magarlamov T.Y."/>
        </authorList>
    </citation>
    <scope>NUCLEOTIDE SEQUENCE [LARGE SCALE GENOMIC DNA]</scope>
    <source>
        <strain evidence="3 4">1839</strain>
    </source>
</reference>
<protein>
    <recommendedName>
        <fullName evidence="2">Regulatory protein YycH domain-containing protein</fullName>
    </recommendedName>
</protein>
<accession>A0ABX8FDU3</accession>
<evidence type="ECO:0000313" key="4">
    <source>
        <dbReference type="Proteomes" id="UP000679247"/>
    </source>
</evidence>
<dbReference type="Proteomes" id="UP000679247">
    <property type="component" value="Chromosome"/>
</dbReference>
<organism evidence="3 4">
    <name type="scientific">Cytobacillus gottheilii</name>
    <dbReference type="NCBI Taxonomy" id="859144"/>
    <lineage>
        <taxon>Bacteria</taxon>
        <taxon>Bacillati</taxon>
        <taxon>Bacillota</taxon>
        <taxon>Bacilli</taxon>
        <taxon>Bacillales</taxon>
        <taxon>Bacillaceae</taxon>
        <taxon>Cytobacillus</taxon>
    </lineage>
</organism>
<evidence type="ECO:0000259" key="2">
    <source>
        <dbReference type="Pfam" id="PF07435"/>
    </source>
</evidence>
<feature type="transmembrane region" description="Helical" evidence="1">
    <location>
        <begin position="9"/>
        <end position="28"/>
    </location>
</feature>
<keyword evidence="1" id="KW-1133">Transmembrane helix</keyword>
<dbReference type="Pfam" id="PF07435">
    <property type="entry name" value="YycH"/>
    <property type="match status" value="1"/>
</dbReference>
<evidence type="ECO:0000313" key="3">
    <source>
        <dbReference type="EMBL" id="QVY61572.1"/>
    </source>
</evidence>
<name>A0ABX8FDU3_9BACI</name>
<dbReference type="EMBL" id="CP071709">
    <property type="protein sequence ID" value="QVY61572.1"/>
    <property type="molecule type" value="Genomic_DNA"/>
</dbReference>
<dbReference type="InterPro" id="IPR009996">
    <property type="entry name" value="YycH"/>
</dbReference>
<keyword evidence="1" id="KW-0812">Transmembrane</keyword>
<dbReference type="Gene3D" id="3.10.450.310">
    <property type="match status" value="1"/>
</dbReference>
<dbReference type="InterPro" id="IPR042274">
    <property type="entry name" value="YycH/YycI_2"/>
</dbReference>
<dbReference type="Gene3D" id="3.30.310.160">
    <property type="entry name" value="YycH protein, domain 2"/>
    <property type="match status" value="1"/>
</dbReference>
<evidence type="ECO:0000256" key="1">
    <source>
        <dbReference type="SAM" id="Phobius"/>
    </source>
</evidence>